<evidence type="ECO:0000313" key="2">
    <source>
        <dbReference type="Proteomes" id="UP000799640"/>
    </source>
</evidence>
<evidence type="ECO:0000313" key="1">
    <source>
        <dbReference type="EMBL" id="KAF2397622.1"/>
    </source>
</evidence>
<dbReference type="EMBL" id="ML996702">
    <property type="protein sequence ID" value="KAF2397622.1"/>
    <property type="molecule type" value="Genomic_DNA"/>
</dbReference>
<accession>A0A6G1HNQ5</accession>
<organism evidence="1 2">
    <name type="scientific">Trichodelitschia bisporula</name>
    <dbReference type="NCBI Taxonomy" id="703511"/>
    <lineage>
        <taxon>Eukaryota</taxon>
        <taxon>Fungi</taxon>
        <taxon>Dikarya</taxon>
        <taxon>Ascomycota</taxon>
        <taxon>Pezizomycotina</taxon>
        <taxon>Dothideomycetes</taxon>
        <taxon>Dothideomycetes incertae sedis</taxon>
        <taxon>Phaeotrichales</taxon>
        <taxon>Phaeotrichaceae</taxon>
        <taxon>Trichodelitschia</taxon>
    </lineage>
</organism>
<dbReference type="AlphaFoldDB" id="A0A6G1HNQ5"/>
<sequence length="102" mass="11206">MGLRLGFRLKFTPIGGLCSEQDLLANQREHQPEPIHNRRPGIEHEGSLNSVVVRPEINLRDAGCFCNKSLLPTWSAIPVDASEDADKHQAPAMVLARVPAEA</sequence>
<dbReference type="Proteomes" id="UP000799640">
    <property type="component" value="Unassembled WGS sequence"/>
</dbReference>
<proteinExistence type="predicted"/>
<reference evidence="1" key="1">
    <citation type="journal article" date="2020" name="Stud. Mycol.">
        <title>101 Dothideomycetes genomes: a test case for predicting lifestyles and emergence of pathogens.</title>
        <authorList>
            <person name="Haridas S."/>
            <person name="Albert R."/>
            <person name="Binder M."/>
            <person name="Bloem J."/>
            <person name="Labutti K."/>
            <person name="Salamov A."/>
            <person name="Andreopoulos B."/>
            <person name="Baker S."/>
            <person name="Barry K."/>
            <person name="Bills G."/>
            <person name="Bluhm B."/>
            <person name="Cannon C."/>
            <person name="Castanera R."/>
            <person name="Culley D."/>
            <person name="Daum C."/>
            <person name="Ezra D."/>
            <person name="Gonzalez J."/>
            <person name="Henrissat B."/>
            <person name="Kuo A."/>
            <person name="Liang C."/>
            <person name="Lipzen A."/>
            <person name="Lutzoni F."/>
            <person name="Magnuson J."/>
            <person name="Mondo S."/>
            <person name="Nolan M."/>
            <person name="Ohm R."/>
            <person name="Pangilinan J."/>
            <person name="Park H.-J."/>
            <person name="Ramirez L."/>
            <person name="Alfaro M."/>
            <person name="Sun H."/>
            <person name="Tritt A."/>
            <person name="Yoshinaga Y."/>
            <person name="Zwiers L.-H."/>
            <person name="Turgeon B."/>
            <person name="Goodwin S."/>
            <person name="Spatafora J."/>
            <person name="Crous P."/>
            <person name="Grigoriev I."/>
        </authorList>
    </citation>
    <scope>NUCLEOTIDE SEQUENCE</scope>
    <source>
        <strain evidence="1">CBS 262.69</strain>
    </source>
</reference>
<name>A0A6G1HNQ5_9PEZI</name>
<keyword evidence="2" id="KW-1185">Reference proteome</keyword>
<protein>
    <submittedName>
        <fullName evidence="1">Uncharacterized protein</fullName>
    </submittedName>
</protein>
<gene>
    <name evidence="1" type="ORF">EJ06DRAFT_523572</name>
</gene>